<name>A0ABY8WUY0_9BACT</name>
<gene>
    <name evidence="1" type="ORF">SEML1_0221</name>
</gene>
<reference evidence="1 2" key="1">
    <citation type="journal article" date="2023" name="Cell">
        <title>Genetic manipulation of Patescibacteria provides mechanistic insights into microbial dark matter and the epibiotic lifestyle.</title>
        <authorList>
            <person name="Wang Y."/>
            <person name="Gallagher L.A."/>
            <person name="Andrade P.A."/>
            <person name="Liu A."/>
            <person name="Humphreys I.R."/>
            <person name="Turkarslan S."/>
            <person name="Cutler K.J."/>
            <person name="Arrieta-Ortiz M.L."/>
            <person name="Li Y."/>
            <person name="Radey M.C."/>
            <person name="McLean J.S."/>
            <person name="Cong Q."/>
            <person name="Baker D."/>
            <person name="Baliga N.S."/>
            <person name="Peterson S.B."/>
            <person name="Mougous J.D."/>
        </authorList>
    </citation>
    <scope>NUCLEOTIDE SEQUENCE [LARGE SCALE GENOMIC DNA]</scope>
    <source>
        <strain evidence="1 2">ML1</strain>
    </source>
</reference>
<organism evidence="1 2">
    <name type="scientific">Candidatus Southlakia epibionticum</name>
    <dbReference type="NCBI Taxonomy" id="3043284"/>
    <lineage>
        <taxon>Bacteria</taxon>
        <taxon>Candidatus Saccharimonadota</taxon>
        <taxon>Candidatus Saccharimonadia</taxon>
        <taxon>Candidatus Saccharimonadales</taxon>
        <taxon>Candidatus Saccharimonadaceae</taxon>
        <taxon>Candidatus Southlakia</taxon>
    </lineage>
</organism>
<evidence type="ECO:0000313" key="1">
    <source>
        <dbReference type="EMBL" id="WIO45851.1"/>
    </source>
</evidence>
<sequence length="101" mass="11124">MPVLSKTVLTNLGINLSDEAFASLSEHFEETLDTRVFDEIAYELSPEQAHELASMRDAGDSEIVQWLQTNVPDFADIVSDEVDILLGEIAENSENIAGNNN</sequence>
<dbReference type="InterPro" id="IPR043722">
    <property type="entry name" value="DUF5663"/>
</dbReference>
<evidence type="ECO:0008006" key="3">
    <source>
        <dbReference type="Google" id="ProtNLM"/>
    </source>
</evidence>
<dbReference type="Proteomes" id="UP001177295">
    <property type="component" value="Chromosome"/>
</dbReference>
<dbReference type="Pfam" id="PF18908">
    <property type="entry name" value="DUF5663"/>
    <property type="match status" value="1"/>
</dbReference>
<proteinExistence type="predicted"/>
<evidence type="ECO:0000313" key="2">
    <source>
        <dbReference type="Proteomes" id="UP001177295"/>
    </source>
</evidence>
<accession>A0ABY8WUY0</accession>
<protein>
    <recommendedName>
        <fullName evidence="3">DUF5069 domain-containing protein</fullName>
    </recommendedName>
</protein>
<dbReference type="EMBL" id="CP124550">
    <property type="protein sequence ID" value="WIO45851.1"/>
    <property type="molecule type" value="Genomic_DNA"/>
</dbReference>
<keyword evidence="2" id="KW-1185">Reference proteome</keyword>
<dbReference type="RefSeq" id="WP_146555271.1">
    <property type="nucleotide sequence ID" value="NZ_CP124550.1"/>
</dbReference>